<dbReference type="SUPFAM" id="SSF53448">
    <property type="entry name" value="Nucleotide-diphospho-sugar transferases"/>
    <property type="match status" value="1"/>
</dbReference>
<evidence type="ECO:0000259" key="10">
    <source>
        <dbReference type="Pfam" id="PF00483"/>
    </source>
</evidence>
<evidence type="ECO:0000256" key="1">
    <source>
        <dbReference type="ARBA" id="ARBA00001946"/>
    </source>
</evidence>
<dbReference type="InterPro" id="IPR005835">
    <property type="entry name" value="NTP_transferase_dom"/>
</dbReference>
<keyword evidence="7 9" id="KW-0460">Magnesium</keyword>
<dbReference type="NCBIfam" id="TIGR01207">
    <property type="entry name" value="rmlA"/>
    <property type="match status" value="1"/>
</dbReference>
<dbReference type="GO" id="GO:0008879">
    <property type="term" value="F:glucose-1-phosphate thymidylyltransferase activity"/>
    <property type="evidence" value="ECO:0007669"/>
    <property type="project" value="UniProtKB-EC"/>
</dbReference>
<dbReference type="CDD" id="cd02538">
    <property type="entry name" value="G1P_TT_short"/>
    <property type="match status" value="1"/>
</dbReference>
<accession>A0ABX7JNF4</accession>
<dbReference type="EMBL" id="CP070371">
    <property type="protein sequence ID" value="QRZ15031.1"/>
    <property type="molecule type" value="Genomic_DNA"/>
</dbReference>
<evidence type="ECO:0000256" key="6">
    <source>
        <dbReference type="ARBA" id="ARBA00022723"/>
    </source>
</evidence>
<keyword evidence="6 9" id="KW-0479">Metal-binding</keyword>
<evidence type="ECO:0000256" key="4">
    <source>
        <dbReference type="ARBA" id="ARBA00022679"/>
    </source>
</evidence>
<comment type="similarity">
    <text evidence="2 9">Belongs to the glucose-1-phosphate thymidylyltransferase family.</text>
</comment>
<dbReference type="InterPro" id="IPR005907">
    <property type="entry name" value="G1P_thy_trans_s"/>
</dbReference>
<evidence type="ECO:0000256" key="8">
    <source>
        <dbReference type="ARBA" id="ARBA00049336"/>
    </source>
</evidence>
<comment type="cofactor">
    <cofactor evidence="1">
        <name>Mg(2+)</name>
        <dbReference type="ChEBI" id="CHEBI:18420"/>
    </cofactor>
</comment>
<keyword evidence="4 9" id="KW-0808">Transferase</keyword>
<comment type="catalytic activity">
    <reaction evidence="8 9">
        <text>dTTP + alpha-D-glucose 1-phosphate + H(+) = dTDP-alpha-D-glucose + diphosphate</text>
        <dbReference type="Rhea" id="RHEA:15225"/>
        <dbReference type="ChEBI" id="CHEBI:15378"/>
        <dbReference type="ChEBI" id="CHEBI:33019"/>
        <dbReference type="ChEBI" id="CHEBI:37568"/>
        <dbReference type="ChEBI" id="CHEBI:57477"/>
        <dbReference type="ChEBI" id="CHEBI:58601"/>
        <dbReference type="EC" id="2.7.7.24"/>
    </reaction>
</comment>
<name>A0ABX7JNF4_9RHOB</name>
<dbReference type="Proteomes" id="UP000663629">
    <property type="component" value="Chromosome 2"/>
</dbReference>
<evidence type="ECO:0000256" key="9">
    <source>
        <dbReference type="RuleBase" id="RU003706"/>
    </source>
</evidence>
<reference evidence="11 12" key="1">
    <citation type="submission" date="2021-02" db="EMBL/GenBank/DDBJ databases">
        <title>Paracoccus methylovroum sp.nov., a new methanol and methylamine utilizing methylotrophic denitrifer.</title>
        <authorList>
            <person name="Timsy T."/>
            <person name="Behrendt U."/>
            <person name="Ulrich A."/>
            <person name="Spanner T."/>
            <person name="Foesel B.U."/>
            <person name="Horn M.A."/>
            <person name="Kolb S."/>
        </authorList>
    </citation>
    <scope>NUCLEOTIDE SEQUENCE [LARGE SCALE GENOMIC DNA]</scope>
    <source>
        <strain evidence="11 12">H4-D09</strain>
    </source>
</reference>
<evidence type="ECO:0000313" key="11">
    <source>
        <dbReference type="EMBL" id="QRZ15031.1"/>
    </source>
</evidence>
<dbReference type="PANTHER" id="PTHR43532">
    <property type="entry name" value="GLUCOSE-1-PHOSPHATE THYMIDYLYLTRANSFERASE"/>
    <property type="match status" value="1"/>
</dbReference>
<dbReference type="Gene3D" id="3.90.550.10">
    <property type="entry name" value="Spore Coat Polysaccharide Biosynthesis Protein SpsA, Chain A"/>
    <property type="match status" value="1"/>
</dbReference>
<feature type="domain" description="Nucleotidyl transferase" evidence="10">
    <location>
        <begin position="12"/>
        <end position="247"/>
    </location>
</feature>
<evidence type="ECO:0000256" key="2">
    <source>
        <dbReference type="ARBA" id="ARBA00010480"/>
    </source>
</evidence>
<comment type="function">
    <text evidence="9">Catalyzes the formation of dTDP-glucose, from dTTP and glucose 1-phosphate, as well as its pyrophosphorolysis.</text>
</comment>
<keyword evidence="5 9" id="KW-0548">Nucleotidyltransferase</keyword>
<evidence type="ECO:0000256" key="5">
    <source>
        <dbReference type="ARBA" id="ARBA00022695"/>
    </source>
</evidence>
<dbReference type="RefSeq" id="WP_205295996.1">
    <property type="nucleotide sequence ID" value="NZ_CP070371.1"/>
</dbReference>
<proteinExistence type="inferred from homology"/>
<evidence type="ECO:0000256" key="7">
    <source>
        <dbReference type="ARBA" id="ARBA00022842"/>
    </source>
</evidence>
<evidence type="ECO:0000313" key="12">
    <source>
        <dbReference type="Proteomes" id="UP000663629"/>
    </source>
</evidence>
<dbReference type="EC" id="2.7.7.24" evidence="3 9"/>
<dbReference type="PANTHER" id="PTHR43532:SF1">
    <property type="entry name" value="GLUCOSE-1-PHOSPHATE THYMIDYLYLTRANSFERASE 1"/>
    <property type="match status" value="1"/>
</dbReference>
<evidence type="ECO:0000256" key="3">
    <source>
        <dbReference type="ARBA" id="ARBA00012461"/>
    </source>
</evidence>
<protein>
    <recommendedName>
        <fullName evidence="3 9">Glucose-1-phosphate thymidylyltransferase</fullName>
        <ecNumber evidence="3 9">2.7.7.24</ecNumber>
    </recommendedName>
</protein>
<gene>
    <name evidence="11" type="primary">rfbA</name>
    <name evidence="11" type="ORF">JWJ88_18995</name>
</gene>
<sequence>MTRSVEEPRSRKGIILAGGSGTRLYPITMGVSKQLLPIYDKPMIYYPITVLMLSGIREIAIITTPEDQEQFRRLLGDGSQWGLDFEYLVQPSPDGLAQAYLLAEDFLGGAPSAMVLGDNIFFGHGLPLLLEAADRREIGGTVFGYRVSDPERYGVVDFDAAGRARAIIEKPARPPSNFAVTGLYFLDGTAPRRAAEVRPSERGELEITTLLESYLAEGLLSVEKMGRGFAWLDTGTHASLLDAGNFVRTLEERQGQQTGSPEEIAFEKKWIGESQLCKQAKLFSKTRYGAYLLRMID</sequence>
<dbReference type="Pfam" id="PF00483">
    <property type="entry name" value="NTP_transferase"/>
    <property type="match status" value="1"/>
</dbReference>
<keyword evidence="12" id="KW-1185">Reference proteome</keyword>
<dbReference type="InterPro" id="IPR029044">
    <property type="entry name" value="Nucleotide-diphossugar_trans"/>
</dbReference>
<organism evidence="11 12">
    <name type="scientific">Paracoccus methylovorus</name>
    <dbReference type="NCBI Taxonomy" id="2812658"/>
    <lineage>
        <taxon>Bacteria</taxon>
        <taxon>Pseudomonadati</taxon>
        <taxon>Pseudomonadota</taxon>
        <taxon>Alphaproteobacteria</taxon>
        <taxon>Rhodobacterales</taxon>
        <taxon>Paracoccaceae</taxon>
        <taxon>Paracoccus</taxon>
    </lineage>
</organism>